<dbReference type="EMBL" id="FRBH01000007">
    <property type="protein sequence ID" value="SHL27825.1"/>
    <property type="molecule type" value="Genomic_DNA"/>
</dbReference>
<dbReference type="InterPro" id="IPR025665">
    <property type="entry name" value="Beta-barrel_OMP_2"/>
</dbReference>
<dbReference type="Proteomes" id="UP000184120">
    <property type="component" value="Unassembled WGS sequence"/>
</dbReference>
<dbReference type="EMBL" id="BMFL01000001">
    <property type="protein sequence ID" value="GGE86533.1"/>
    <property type="molecule type" value="Genomic_DNA"/>
</dbReference>
<feature type="domain" description="Outer membrane protein beta-barrel" evidence="2">
    <location>
        <begin position="19"/>
        <end position="178"/>
    </location>
</feature>
<reference evidence="5" key="2">
    <citation type="submission" date="2016-11" db="EMBL/GenBank/DDBJ databases">
        <authorList>
            <person name="Varghese N."/>
            <person name="Submissions S."/>
        </authorList>
    </citation>
    <scope>NUCLEOTIDE SEQUENCE [LARGE SCALE GENOMIC DNA]</scope>
    <source>
        <strain evidence="5">DSM 27989</strain>
    </source>
</reference>
<gene>
    <name evidence="3" type="ORF">GCM10010984_00450</name>
    <name evidence="4" type="ORF">SAMN05443634_107247</name>
</gene>
<feature type="chain" id="PRO_5013178346" evidence="1">
    <location>
        <begin position="20"/>
        <end position="207"/>
    </location>
</feature>
<evidence type="ECO:0000259" key="2">
    <source>
        <dbReference type="Pfam" id="PF13568"/>
    </source>
</evidence>
<dbReference type="Proteomes" id="UP000650994">
    <property type="component" value="Unassembled WGS sequence"/>
</dbReference>
<feature type="signal peptide" evidence="1">
    <location>
        <begin position="1"/>
        <end position="19"/>
    </location>
</feature>
<name>A0A1M6ZBU3_9FLAO</name>
<accession>A0A1M6ZBU3</accession>
<evidence type="ECO:0000313" key="5">
    <source>
        <dbReference type="Proteomes" id="UP000184120"/>
    </source>
</evidence>
<reference evidence="3" key="5">
    <citation type="submission" date="2024-05" db="EMBL/GenBank/DDBJ databases">
        <authorList>
            <person name="Sun Q."/>
            <person name="Zhou Y."/>
        </authorList>
    </citation>
    <scope>NUCLEOTIDE SEQUENCE</scope>
    <source>
        <strain evidence="3">CGMCC 1.12707</strain>
    </source>
</reference>
<keyword evidence="6" id="KW-1185">Reference proteome</keyword>
<evidence type="ECO:0000313" key="3">
    <source>
        <dbReference type="EMBL" id="GGE86533.1"/>
    </source>
</evidence>
<proteinExistence type="predicted"/>
<dbReference type="RefSeq" id="WP_072932454.1">
    <property type="nucleotide sequence ID" value="NZ_BMFL01000001.1"/>
</dbReference>
<dbReference type="Pfam" id="PF13568">
    <property type="entry name" value="OMP_b-brl_2"/>
    <property type="match status" value="1"/>
</dbReference>
<evidence type="ECO:0000313" key="6">
    <source>
        <dbReference type="Proteomes" id="UP000650994"/>
    </source>
</evidence>
<reference evidence="3" key="1">
    <citation type="journal article" date="2014" name="Int. J. Syst. Evol. Microbiol.">
        <title>Complete genome of a new Firmicutes species belonging to the dominant human colonic microbiota ('Ruminococcus bicirculans') reveals two chromosomes and a selective capacity to utilize plant glucans.</title>
        <authorList>
            <consortium name="NISC Comparative Sequencing Program"/>
            <person name="Wegmann U."/>
            <person name="Louis P."/>
            <person name="Goesmann A."/>
            <person name="Henrissat B."/>
            <person name="Duncan S.H."/>
            <person name="Flint H.J."/>
        </authorList>
    </citation>
    <scope>NUCLEOTIDE SEQUENCE</scope>
    <source>
        <strain evidence="3">CGMCC 1.12707</strain>
    </source>
</reference>
<dbReference type="STRING" id="1434701.SAMN05443634_107247"/>
<evidence type="ECO:0000256" key="1">
    <source>
        <dbReference type="SAM" id="SignalP"/>
    </source>
</evidence>
<reference evidence="6" key="4">
    <citation type="journal article" date="2019" name="Int. J. Syst. Evol. Microbiol.">
        <title>The Global Catalogue of Microorganisms (GCM) 10K type strain sequencing project: providing services to taxonomists for standard genome sequencing and annotation.</title>
        <authorList>
            <consortium name="The Broad Institute Genomics Platform"/>
            <consortium name="The Broad Institute Genome Sequencing Center for Infectious Disease"/>
            <person name="Wu L."/>
            <person name="Ma J."/>
        </authorList>
    </citation>
    <scope>NUCLEOTIDE SEQUENCE [LARGE SCALE GENOMIC DNA]</scope>
    <source>
        <strain evidence="6">CGMCC 1.12707</strain>
    </source>
</reference>
<keyword evidence="1" id="KW-0732">Signal</keyword>
<evidence type="ECO:0000313" key="4">
    <source>
        <dbReference type="EMBL" id="SHL27825.1"/>
    </source>
</evidence>
<dbReference type="OrthoDB" id="1431594at2"/>
<dbReference type="AlphaFoldDB" id="A0A1M6ZBU3"/>
<sequence length="207" mass="22755">MKKVILTAIVGLAANFASAQNINFGIKGGAVFNTDKGEVWRDAGDIFKRDGKASAGFQAGVLSRISLAGIYIQPELLYTQFKNDYDVPADATSNDVNTRFSVTKKRIDVPVNVGKRFLGIANVQAGPVFSYYFDDKISVKEFTAAKQDEFNVGMQIGAGVEVSKLLFDLRYEFGLGKLGTEIVNGNNREFNTQNRPQMLNLTVAYLF</sequence>
<protein>
    <submittedName>
        <fullName evidence="4">Outer membrane protein beta-barrel domain-containing protein</fullName>
    </submittedName>
</protein>
<organism evidence="4 5">
    <name type="scientific">Chishuiella changwenlii</name>
    <dbReference type="NCBI Taxonomy" id="1434701"/>
    <lineage>
        <taxon>Bacteria</taxon>
        <taxon>Pseudomonadati</taxon>
        <taxon>Bacteroidota</taxon>
        <taxon>Flavobacteriia</taxon>
        <taxon>Flavobacteriales</taxon>
        <taxon>Weeksellaceae</taxon>
        <taxon>Chishuiella</taxon>
    </lineage>
</organism>
<reference evidence="4" key="3">
    <citation type="submission" date="2016-11" db="EMBL/GenBank/DDBJ databases">
        <authorList>
            <person name="Jaros S."/>
            <person name="Januszkiewicz K."/>
            <person name="Wedrychowicz H."/>
        </authorList>
    </citation>
    <scope>NUCLEOTIDE SEQUENCE [LARGE SCALE GENOMIC DNA]</scope>
    <source>
        <strain evidence="4">DSM 27989</strain>
    </source>
</reference>